<keyword evidence="2" id="KW-1185">Reference proteome</keyword>
<sequence length="123" mass="14065">MEVEEKNKVERLRRLATTCNHGGERSRTCRACDGLRLTEVYTIESRKRRRCCGVGVTSLPYLHRRTKKKSRITILRRLNSGKDDEICGRLEPGACCLASPALILVSCILSRTFFCLRYTVIMV</sequence>
<dbReference type="Proteomes" id="UP001412067">
    <property type="component" value="Unassembled WGS sequence"/>
</dbReference>
<reference evidence="1 2" key="1">
    <citation type="journal article" date="2022" name="Nat. Plants">
        <title>Genomes of leafy and leafless Platanthera orchids illuminate the evolution of mycoheterotrophy.</title>
        <authorList>
            <person name="Li M.H."/>
            <person name="Liu K.W."/>
            <person name="Li Z."/>
            <person name="Lu H.C."/>
            <person name="Ye Q.L."/>
            <person name="Zhang D."/>
            <person name="Wang J.Y."/>
            <person name="Li Y.F."/>
            <person name="Zhong Z.M."/>
            <person name="Liu X."/>
            <person name="Yu X."/>
            <person name="Liu D.K."/>
            <person name="Tu X.D."/>
            <person name="Liu B."/>
            <person name="Hao Y."/>
            <person name="Liao X.Y."/>
            <person name="Jiang Y.T."/>
            <person name="Sun W.H."/>
            <person name="Chen J."/>
            <person name="Chen Y.Q."/>
            <person name="Ai Y."/>
            <person name="Zhai J.W."/>
            <person name="Wu S.S."/>
            <person name="Zhou Z."/>
            <person name="Hsiao Y.Y."/>
            <person name="Wu W.L."/>
            <person name="Chen Y.Y."/>
            <person name="Lin Y.F."/>
            <person name="Hsu J.L."/>
            <person name="Li C.Y."/>
            <person name="Wang Z.W."/>
            <person name="Zhao X."/>
            <person name="Zhong W.Y."/>
            <person name="Ma X.K."/>
            <person name="Ma L."/>
            <person name="Huang J."/>
            <person name="Chen G.Z."/>
            <person name="Huang M.Z."/>
            <person name="Huang L."/>
            <person name="Peng D.H."/>
            <person name="Luo Y.B."/>
            <person name="Zou S.Q."/>
            <person name="Chen S.P."/>
            <person name="Lan S."/>
            <person name="Tsai W.C."/>
            <person name="Van de Peer Y."/>
            <person name="Liu Z.J."/>
        </authorList>
    </citation>
    <scope>NUCLEOTIDE SEQUENCE [LARGE SCALE GENOMIC DNA]</scope>
    <source>
        <strain evidence="1">Lor288</strain>
    </source>
</reference>
<accession>A0ABR2LS10</accession>
<proteinExistence type="predicted"/>
<evidence type="ECO:0000313" key="1">
    <source>
        <dbReference type="EMBL" id="KAK8948241.1"/>
    </source>
</evidence>
<dbReference type="EMBL" id="JBBWWR010000016">
    <property type="protein sequence ID" value="KAK8948241.1"/>
    <property type="molecule type" value="Genomic_DNA"/>
</dbReference>
<evidence type="ECO:0000313" key="2">
    <source>
        <dbReference type="Proteomes" id="UP001412067"/>
    </source>
</evidence>
<organism evidence="1 2">
    <name type="scientific">Platanthera guangdongensis</name>
    <dbReference type="NCBI Taxonomy" id="2320717"/>
    <lineage>
        <taxon>Eukaryota</taxon>
        <taxon>Viridiplantae</taxon>
        <taxon>Streptophyta</taxon>
        <taxon>Embryophyta</taxon>
        <taxon>Tracheophyta</taxon>
        <taxon>Spermatophyta</taxon>
        <taxon>Magnoliopsida</taxon>
        <taxon>Liliopsida</taxon>
        <taxon>Asparagales</taxon>
        <taxon>Orchidaceae</taxon>
        <taxon>Orchidoideae</taxon>
        <taxon>Orchideae</taxon>
        <taxon>Orchidinae</taxon>
        <taxon>Platanthera</taxon>
    </lineage>
</organism>
<gene>
    <name evidence="1" type="ORF">KSP40_PGU015545</name>
</gene>
<protein>
    <submittedName>
        <fullName evidence="1">Uncharacterized protein</fullName>
    </submittedName>
</protein>
<name>A0ABR2LS10_9ASPA</name>
<comment type="caution">
    <text evidence="1">The sequence shown here is derived from an EMBL/GenBank/DDBJ whole genome shotgun (WGS) entry which is preliminary data.</text>
</comment>